<name>A0ACB9HXN8_9ASTR</name>
<comment type="caution">
    <text evidence="1">The sequence shown here is derived from an EMBL/GenBank/DDBJ whole genome shotgun (WGS) entry which is preliminary data.</text>
</comment>
<protein>
    <submittedName>
        <fullName evidence="1">Uncharacterized protein</fullName>
    </submittedName>
</protein>
<organism evidence="1 2">
    <name type="scientific">Smallanthus sonchifolius</name>
    <dbReference type="NCBI Taxonomy" id="185202"/>
    <lineage>
        <taxon>Eukaryota</taxon>
        <taxon>Viridiplantae</taxon>
        <taxon>Streptophyta</taxon>
        <taxon>Embryophyta</taxon>
        <taxon>Tracheophyta</taxon>
        <taxon>Spermatophyta</taxon>
        <taxon>Magnoliopsida</taxon>
        <taxon>eudicotyledons</taxon>
        <taxon>Gunneridae</taxon>
        <taxon>Pentapetalae</taxon>
        <taxon>asterids</taxon>
        <taxon>campanulids</taxon>
        <taxon>Asterales</taxon>
        <taxon>Asteraceae</taxon>
        <taxon>Asteroideae</taxon>
        <taxon>Heliantheae alliance</taxon>
        <taxon>Millerieae</taxon>
        <taxon>Smallanthus</taxon>
    </lineage>
</organism>
<evidence type="ECO:0000313" key="2">
    <source>
        <dbReference type="Proteomes" id="UP001056120"/>
    </source>
</evidence>
<accession>A0ACB9HXN8</accession>
<evidence type="ECO:0000313" key="1">
    <source>
        <dbReference type="EMBL" id="KAI3800694.1"/>
    </source>
</evidence>
<gene>
    <name evidence="1" type="ORF">L1987_28788</name>
</gene>
<dbReference type="Proteomes" id="UP001056120">
    <property type="component" value="Linkage Group LG10"/>
</dbReference>
<keyword evidence="2" id="KW-1185">Reference proteome</keyword>
<reference evidence="2" key="1">
    <citation type="journal article" date="2022" name="Mol. Ecol. Resour.">
        <title>The genomes of chicory, endive, great burdock and yacon provide insights into Asteraceae palaeo-polyploidization history and plant inulin production.</title>
        <authorList>
            <person name="Fan W."/>
            <person name="Wang S."/>
            <person name="Wang H."/>
            <person name="Wang A."/>
            <person name="Jiang F."/>
            <person name="Liu H."/>
            <person name="Zhao H."/>
            <person name="Xu D."/>
            <person name="Zhang Y."/>
        </authorList>
    </citation>
    <scope>NUCLEOTIDE SEQUENCE [LARGE SCALE GENOMIC DNA]</scope>
    <source>
        <strain evidence="2">cv. Yunnan</strain>
    </source>
</reference>
<reference evidence="1 2" key="2">
    <citation type="journal article" date="2022" name="Mol. Ecol. Resour.">
        <title>The genomes of chicory, endive, great burdock and yacon provide insights into Asteraceae paleo-polyploidization history and plant inulin production.</title>
        <authorList>
            <person name="Fan W."/>
            <person name="Wang S."/>
            <person name="Wang H."/>
            <person name="Wang A."/>
            <person name="Jiang F."/>
            <person name="Liu H."/>
            <person name="Zhao H."/>
            <person name="Xu D."/>
            <person name="Zhang Y."/>
        </authorList>
    </citation>
    <scope>NUCLEOTIDE SEQUENCE [LARGE SCALE GENOMIC DNA]</scope>
    <source>
        <strain evidence="2">cv. Yunnan</strain>
        <tissue evidence="1">Leaves</tissue>
    </source>
</reference>
<sequence length="233" mass="24759">MLPKLLMVLVTSLLLRIHTSRASLAKPGCQEICGNVTILYPFGIGTVGCNILAQFSSRRGLVECESLCNETIPTIGSVSSCNGFNGCCQLSIPANIPQYNFVINYNSNSSCAHAFLAENSSSISFGKPQLQLPMALNWVVASTTCHQANKTGENLCGRNSYCVDSTNGLGYNCHCSQGYRGNPYLPNGCRVTLEIVTGLSAFAAIGGSEAWASGRVSKASYISSSGRGGFHRH</sequence>
<dbReference type="EMBL" id="CM042027">
    <property type="protein sequence ID" value="KAI3800694.1"/>
    <property type="molecule type" value="Genomic_DNA"/>
</dbReference>
<proteinExistence type="predicted"/>